<name>A0A0D7AUU3_9AGAR</name>
<dbReference type="AlphaFoldDB" id="A0A0D7AUU3"/>
<feature type="region of interest" description="Disordered" evidence="1">
    <location>
        <begin position="962"/>
        <end position="989"/>
    </location>
</feature>
<dbReference type="Proteomes" id="UP000054007">
    <property type="component" value="Unassembled WGS sequence"/>
</dbReference>
<reference evidence="2 3" key="1">
    <citation type="journal article" date="2015" name="Fungal Genet. Biol.">
        <title>Evolution of novel wood decay mechanisms in Agaricales revealed by the genome sequences of Fistulina hepatica and Cylindrobasidium torrendii.</title>
        <authorList>
            <person name="Floudas D."/>
            <person name="Held B.W."/>
            <person name="Riley R."/>
            <person name="Nagy L.G."/>
            <person name="Koehler G."/>
            <person name="Ransdell A.S."/>
            <person name="Younus H."/>
            <person name="Chow J."/>
            <person name="Chiniquy J."/>
            <person name="Lipzen A."/>
            <person name="Tritt A."/>
            <person name="Sun H."/>
            <person name="Haridas S."/>
            <person name="LaButti K."/>
            <person name="Ohm R.A."/>
            <person name="Kues U."/>
            <person name="Blanchette R.A."/>
            <person name="Grigoriev I.V."/>
            <person name="Minto R.E."/>
            <person name="Hibbett D.S."/>
        </authorList>
    </citation>
    <scope>NUCLEOTIDE SEQUENCE [LARGE SCALE GENOMIC DNA]</scope>
    <source>
        <strain evidence="2 3">FP15055 ss-10</strain>
    </source>
</reference>
<dbReference type="EMBL" id="KN880878">
    <property type="protein sequence ID" value="KIY61755.1"/>
    <property type="molecule type" value="Genomic_DNA"/>
</dbReference>
<keyword evidence="3" id="KW-1185">Reference proteome</keyword>
<evidence type="ECO:0000256" key="1">
    <source>
        <dbReference type="SAM" id="MobiDB-lite"/>
    </source>
</evidence>
<feature type="region of interest" description="Disordered" evidence="1">
    <location>
        <begin position="741"/>
        <end position="764"/>
    </location>
</feature>
<proteinExistence type="predicted"/>
<dbReference type="OrthoDB" id="2919059at2759"/>
<protein>
    <submittedName>
        <fullName evidence="2">Uncharacterized protein</fullName>
    </submittedName>
</protein>
<sequence length="989" mass="111748">MTQGLRRLGKDAVDSISDSSLERALKAAHSSSIRARRMLFESQTDANLALYSTTHAVALTPGYILEQCIPDLQIHFQCEYSRAIYPCWKGNSSTRLLQPHGAVTSALTMPLFLHSIEDDNDNGGALADDDTPFRDLPEICDPLLQGHIIRTQYGHNKIPFPVLFVALSDEIYQLLASAVLHRRTLGLHTPCLAFAHDSINCQLRAVWAWSASHGDHPCIEIQVAHAPWSTTPSPALGVFDVHDKDSAAALAMYLHGISEQLRMDFLNAQKNAPDTHAGLLKNPTIYWRVDQDKFFQGRPSRTADIAQWLREVEASPDVPGTPSQEEDDERMESPIEEPFDDTLAQAQTALAGARHALERWKALHRDILFAELSHWYESETVRSGAADLTANFAFFCGMYVKKCAFPPSEFPELQTTPEPLKICREYARCFLPKRGDLLSDLSRVTLPTLPKEIHLEDDEPAMDIPCTLEAREDIEAFLNFCAAAEIENWMSLMLKLMPVAPLGAEMTTYLIDNLPTFLKVCELCSQANLMPGGNASLYEECFDLLFGLHGDVGKVYRRFGQQIFTARHRLFDETHTLANEGLELPHFWSLDMYTSNSNMSNAEYYLAEHASLDDLTPPKSLAKKCFERMAKMFEQRVEAARYEVQKRSLEFVLFKEYWNVSGTNKGVGAAALHATTFDDIFCDAVLCTTLPMEITPGDLDAISLFGVESPRTSSTSSHSVQQPQLPETLREPLETVIDEVLPPASNGSDVPRQLGISDSQSPRQQEQYPDNLLALLLPLAFLEYKQGFMDPEKGADRTCYYLTMACRLLISLGIYDFPIFGLSTSRSRVRLFCAWAAFPRRGSPFRARNPLFNKHLDRIQSDIYIADANCPEWDISKPRDAIRLGLFLQHLRTTHRDRLEKKFNEVKQEVSESWKNKANWTPRERTLRQWKMSQQKDGAEYKKWVKEATEAWPEFSRLQAQVDHAQGAVDQATAELKEDSDDTESDDDY</sequence>
<feature type="compositionally biased region" description="Acidic residues" evidence="1">
    <location>
        <begin position="978"/>
        <end position="989"/>
    </location>
</feature>
<accession>A0A0D7AUU3</accession>
<organism evidence="2 3">
    <name type="scientific">Cylindrobasidium torrendii FP15055 ss-10</name>
    <dbReference type="NCBI Taxonomy" id="1314674"/>
    <lineage>
        <taxon>Eukaryota</taxon>
        <taxon>Fungi</taxon>
        <taxon>Dikarya</taxon>
        <taxon>Basidiomycota</taxon>
        <taxon>Agaricomycotina</taxon>
        <taxon>Agaricomycetes</taxon>
        <taxon>Agaricomycetidae</taxon>
        <taxon>Agaricales</taxon>
        <taxon>Marasmiineae</taxon>
        <taxon>Physalacriaceae</taxon>
        <taxon>Cylindrobasidium</taxon>
    </lineage>
</organism>
<gene>
    <name evidence="2" type="ORF">CYLTODRAFT_495074</name>
</gene>
<dbReference type="STRING" id="1314674.A0A0D7AUU3"/>
<feature type="region of interest" description="Disordered" evidence="1">
    <location>
        <begin position="312"/>
        <end position="332"/>
    </location>
</feature>
<evidence type="ECO:0000313" key="2">
    <source>
        <dbReference type="EMBL" id="KIY61755.1"/>
    </source>
</evidence>
<evidence type="ECO:0000313" key="3">
    <source>
        <dbReference type="Proteomes" id="UP000054007"/>
    </source>
</evidence>